<dbReference type="Pfam" id="PF23658">
    <property type="entry name" value="PDZ_CPAF_rel"/>
    <property type="match status" value="1"/>
</dbReference>
<evidence type="ECO:0000259" key="3">
    <source>
        <dbReference type="Pfam" id="PF23658"/>
    </source>
</evidence>
<dbReference type="InterPro" id="IPR052766">
    <property type="entry name" value="S41A_metabolite_peptidase"/>
</dbReference>
<reference evidence="4" key="1">
    <citation type="submission" date="2022-11" db="EMBL/GenBank/DDBJ databases">
        <authorList>
            <person name="Petersen C."/>
        </authorList>
    </citation>
    <scope>NUCLEOTIDE SEQUENCE</scope>
    <source>
        <strain evidence="4">IBT 22155</strain>
    </source>
</reference>
<dbReference type="OrthoDB" id="27214at2759"/>
<dbReference type="PANTHER" id="PTHR37049:SF4">
    <property type="entry name" value="RHODANESE DOMAIN-CONTAINING PROTEIN"/>
    <property type="match status" value="1"/>
</dbReference>
<evidence type="ECO:0000259" key="2">
    <source>
        <dbReference type="Pfam" id="PF03572"/>
    </source>
</evidence>
<feature type="domain" description="CPAF-like PDZ" evidence="3">
    <location>
        <begin position="150"/>
        <end position="271"/>
    </location>
</feature>
<dbReference type="SUPFAM" id="SSF52096">
    <property type="entry name" value="ClpP/crotonase"/>
    <property type="match status" value="1"/>
</dbReference>
<keyword evidence="5" id="KW-1185">Reference proteome</keyword>
<dbReference type="Pfam" id="PF03572">
    <property type="entry name" value="Peptidase_S41"/>
    <property type="match status" value="1"/>
</dbReference>
<evidence type="ECO:0000256" key="1">
    <source>
        <dbReference type="SAM" id="SignalP"/>
    </source>
</evidence>
<comment type="caution">
    <text evidence="4">The sequence shown here is derived from an EMBL/GenBank/DDBJ whole genome shotgun (WGS) entry which is preliminary data.</text>
</comment>
<dbReference type="PANTHER" id="PTHR37049">
    <property type="entry name" value="PEPTIDASE S41 FAMILY PROTEIN"/>
    <property type="match status" value="1"/>
</dbReference>
<feature type="domain" description="Tail specific protease" evidence="2">
    <location>
        <begin position="335"/>
        <end position="525"/>
    </location>
</feature>
<accession>A0A9W9HBB6</accession>
<reference evidence="4" key="2">
    <citation type="journal article" date="2023" name="IMA Fungus">
        <title>Comparative genomic study of the Penicillium genus elucidates a diverse pangenome and 15 lateral gene transfer events.</title>
        <authorList>
            <person name="Petersen C."/>
            <person name="Sorensen T."/>
            <person name="Nielsen M.R."/>
            <person name="Sondergaard T.E."/>
            <person name="Sorensen J.L."/>
            <person name="Fitzpatrick D.A."/>
            <person name="Frisvad J.C."/>
            <person name="Nielsen K.L."/>
        </authorList>
    </citation>
    <scope>NUCLEOTIDE SEQUENCE</scope>
    <source>
        <strain evidence="4">IBT 22155</strain>
    </source>
</reference>
<dbReference type="InterPro" id="IPR056186">
    <property type="entry name" value="PDZ_CPAF-rel"/>
</dbReference>
<organism evidence="4 5">
    <name type="scientific">Penicillium bovifimosum</name>
    <dbReference type="NCBI Taxonomy" id="126998"/>
    <lineage>
        <taxon>Eukaryota</taxon>
        <taxon>Fungi</taxon>
        <taxon>Dikarya</taxon>
        <taxon>Ascomycota</taxon>
        <taxon>Pezizomycotina</taxon>
        <taxon>Eurotiomycetes</taxon>
        <taxon>Eurotiomycetidae</taxon>
        <taxon>Eurotiales</taxon>
        <taxon>Aspergillaceae</taxon>
        <taxon>Penicillium</taxon>
    </lineage>
</organism>
<evidence type="ECO:0000313" key="4">
    <source>
        <dbReference type="EMBL" id="KAJ5143502.1"/>
    </source>
</evidence>
<dbReference type="GeneID" id="81402203"/>
<proteinExistence type="predicted"/>
<protein>
    <submittedName>
        <fullName evidence="4">Interphotoreceptor retinol-binding</fullName>
    </submittedName>
</protein>
<feature type="signal peptide" evidence="1">
    <location>
        <begin position="1"/>
        <end position="17"/>
    </location>
</feature>
<dbReference type="AlphaFoldDB" id="A0A9W9HBB6"/>
<dbReference type="Proteomes" id="UP001149079">
    <property type="component" value="Unassembled WGS sequence"/>
</dbReference>
<gene>
    <name evidence="4" type="ORF">N7515_002289</name>
</gene>
<dbReference type="EMBL" id="JAPQKL010000002">
    <property type="protein sequence ID" value="KAJ5143502.1"/>
    <property type="molecule type" value="Genomic_DNA"/>
</dbReference>
<dbReference type="GO" id="GO:0006508">
    <property type="term" value="P:proteolysis"/>
    <property type="evidence" value="ECO:0007669"/>
    <property type="project" value="InterPro"/>
</dbReference>
<dbReference type="GO" id="GO:0008236">
    <property type="term" value="F:serine-type peptidase activity"/>
    <property type="evidence" value="ECO:0007669"/>
    <property type="project" value="InterPro"/>
</dbReference>
<name>A0A9W9HBB6_9EURO</name>
<dbReference type="Gene3D" id="3.90.226.10">
    <property type="entry name" value="2-enoyl-CoA Hydratase, Chain A, domain 1"/>
    <property type="match status" value="1"/>
</dbReference>
<sequence>MHLTTVLTPILAAVVAAIHDSNDVEPCAQISKLVEDANENHISARVPHDLAHRCLLSMPFESDRAVDFLHQARKILEFQSTIDILKNPPSGYTMPSTDILGGIDTILGKVKSNSYTSQFEMDLELTQLIKTAHDGHLVFQLCSQSIFTYQIDMPLVSISTDGLALPQVYTLDDAKLQRTVSKAVSPLVSINGTDAATYLELYAAGQNLQDRDAQYNRLFPAPARSVTNTPTNVNGIWASIGDWTEGAQLTLKFGNGTEKTIEKTATPSEKFFSYKNGTNLYNIACLPRDLSTAPSSLSGAEKASSEIAGLPSTTWRNSANSIAGYYSKVPGLEDTAIIFLPTFSSSAAEVAQLAVDFLQNATEAGKKNVLIDLSSNPGGYMSIGIDLSRIFFPHAVPYTATRYRAHDAAKYLTKAYSRDNSTDTSNVFAYRQMVRPDQKIDFSSWDDMYGPHDILGSSASSLLANFNYTSTSSKGFPINGYGPVPLNPNSSYFPAENIALITDGDCVSTCAFFVKLMKRQGVRTITFGGRPRNEPMQGVGGVKGGQSLGINYINGYIAQANGLIADSVNSGSPLLTDAEWKAFNESSPSTTASLQWSGNLNLRNEYDPEDGQTPLQFVYEAAECRLFYTLENYVERESVWQAAAKAMFGGGECVEGSIMGKGSLGS</sequence>
<dbReference type="InterPro" id="IPR029045">
    <property type="entry name" value="ClpP/crotonase-like_dom_sf"/>
</dbReference>
<dbReference type="InterPro" id="IPR005151">
    <property type="entry name" value="Tail-specific_protease"/>
</dbReference>
<evidence type="ECO:0000313" key="5">
    <source>
        <dbReference type="Proteomes" id="UP001149079"/>
    </source>
</evidence>
<keyword evidence="1" id="KW-0732">Signal</keyword>
<dbReference type="RefSeq" id="XP_056525146.1">
    <property type="nucleotide sequence ID" value="XM_056663033.1"/>
</dbReference>
<feature type="chain" id="PRO_5040824122" evidence="1">
    <location>
        <begin position="18"/>
        <end position="666"/>
    </location>
</feature>